<accession>A0A1X6NEY7</accession>
<keyword evidence="6 11" id="KW-0472">Membrane</keyword>
<dbReference type="SUPFAM" id="SSF57829">
    <property type="entry name" value="Zn-binding ribosomal proteins"/>
    <property type="match status" value="1"/>
</dbReference>
<keyword evidence="2 11" id="KW-0808">Transferase</keyword>
<dbReference type="HAMAP" id="MF_03199">
    <property type="entry name" value="DHHC_PAT_PFA4"/>
    <property type="match status" value="1"/>
</dbReference>
<evidence type="ECO:0000256" key="4">
    <source>
        <dbReference type="ARBA" id="ARBA00022824"/>
    </source>
</evidence>
<dbReference type="EMBL" id="KZ110591">
    <property type="protein sequence ID" value="OSX67070.1"/>
    <property type="molecule type" value="Genomic_DNA"/>
</dbReference>
<keyword evidence="4 11" id="KW-0256">Endoplasmic reticulum</keyword>
<evidence type="ECO:0000313" key="16">
    <source>
        <dbReference type="Proteomes" id="UP000194127"/>
    </source>
</evidence>
<gene>
    <name evidence="11" type="primary">PFA4</name>
    <name evidence="15" type="ORF">POSPLADRAFT_1127762</name>
</gene>
<evidence type="ECO:0000313" key="15">
    <source>
        <dbReference type="EMBL" id="OSX67070.1"/>
    </source>
</evidence>
<keyword evidence="16" id="KW-1185">Reference proteome</keyword>
<proteinExistence type="inferred from homology"/>
<feature type="transmembrane region" description="Helical" evidence="11 12">
    <location>
        <begin position="12"/>
        <end position="33"/>
    </location>
</feature>
<comment type="catalytic activity">
    <reaction evidence="10 11 12">
        <text>L-cysteinyl-[protein] + hexadecanoyl-CoA = S-hexadecanoyl-L-cysteinyl-[protein] + CoA</text>
        <dbReference type="Rhea" id="RHEA:36683"/>
        <dbReference type="Rhea" id="RHEA-COMP:10131"/>
        <dbReference type="Rhea" id="RHEA-COMP:11032"/>
        <dbReference type="ChEBI" id="CHEBI:29950"/>
        <dbReference type="ChEBI" id="CHEBI:57287"/>
        <dbReference type="ChEBI" id="CHEBI:57379"/>
        <dbReference type="ChEBI" id="CHEBI:74151"/>
        <dbReference type="EC" id="2.3.1.225"/>
    </reaction>
</comment>
<comment type="domain">
    <text evidence="11 12">The DHHC domain is required for palmitoyltransferase activity.</text>
</comment>
<dbReference type="Pfam" id="PF01529">
    <property type="entry name" value="DHHC"/>
    <property type="match status" value="1"/>
</dbReference>
<feature type="compositionally biased region" description="Low complexity" evidence="13">
    <location>
        <begin position="336"/>
        <end position="345"/>
    </location>
</feature>
<reference evidence="15 16" key="1">
    <citation type="submission" date="2017-04" db="EMBL/GenBank/DDBJ databases">
        <title>Genome Sequence of the Model Brown-Rot Fungus Postia placenta SB12.</title>
        <authorList>
            <consortium name="DOE Joint Genome Institute"/>
            <person name="Gaskell J."/>
            <person name="Kersten P."/>
            <person name="Larrondo L.F."/>
            <person name="Canessa P."/>
            <person name="Martinez D."/>
            <person name="Hibbett D."/>
            <person name="Schmoll M."/>
            <person name="Kubicek C.P."/>
            <person name="Martinez A.T."/>
            <person name="Yadav J."/>
            <person name="Master E."/>
            <person name="Magnuson J.K."/>
            <person name="James T."/>
            <person name="Yaver D."/>
            <person name="Berka R."/>
            <person name="Labutti K."/>
            <person name="Lipzen A."/>
            <person name="Aerts A."/>
            <person name="Barry K."/>
            <person name="Henrissat B."/>
            <person name="Blanchette R."/>
            <person name="Grigoriev I."/>
            <person name="Cullen D."/>
        </authorList>
    </citation>
    <scope>NUCLEOTIDE SEQUENCE [LARGE SCALE GENOMIC DNA]</scope>
    <source>
        <strain evidence="15 16">MAD-698-R-SB12</strain>
    </source>
</reference>
<feature type="transmembrane region" description="Helical" evidence="11 12">
    <location>
        <begin position="39"/>
        <end position="61"/>
    </location>
</feature>
<evidence type="ECO:0000259" key="14">
    <source>
        <dbReference type="Pfam" id="PF01529"/>
    </source>
</evidence>
<name>A0A1X6NEY7_9APHY</name>
<keyword evidence="8 11" id="KW-0449">Lipoprotein</keyword>
<feature type="region of interest" description="Disordered" evidence="13">
    <location>
        <begin position="418"/>
        <end position="461"/>
    </location>
</feature>
<dbReference type="PROSITE" id="PS50216">
    <property type="entry name" value="DHHC"/>
    <property type="match status" value="1"/>
</dbReference>
<evidence type="ECO:0000256" key="10">
    <source>
        <dbReference type="ARBA" id="ARBA00048048"/>
    </source>
</evidence>
<protein>
    <recommendedName>
        <fullName evidence="11">Palmitoyltransferase PFA4</fullName>
        <ecNumber evidence="11">2.3.1.225</ecNumber>
    </recommendedName>
    <alternativeName>
        <fullName evidence="11">Protein S-acyltransferase</fullName>
        <shortName evidence="11">PAT</shortName>
    </alternativeName>
    <alternativeName>
        <fullName evidence="11">Protein fatty acyltransferase 4</fullName>
    </alternativeName>
</protein>
<feature type="transmembrane region" description="Helical" evidence="11 12">
    <location>
        <begin position="182"/>
        <end position="208"/>
    </location>
</feature>
<evidence type="ECO:0000256" key="7">
    <source>
        <dbReference type="ARBA" id="ARBA00023139"/>
    </source>
</evidence>
<feature type="compositionally biased region" description="Acidic residues" evidence="13">
    <location>
        <begin position="435"/>
        <end position="446"/>
    </location>
</feature>
<feature type="domain" description="Palmitoyltransferase DHHC" evidence="14">
    <location>
        <begin position="92"/>
        <end position="222"/>
    </location>
</feature>
<feature type="region of interest" description="Disordered" evidence="13">
    <location>
        <begin position="317"/>
        <end position="400"/>
    </location>
</feature>
<evidence type="ECO:0000256" key="11">
    <source>
        <dbReference type="HAMAP-Rule" id="MF_03199"/>
    </source>
</evidence>
<dbReference type="InterPro" id="IPR001594">
    <property type="entry name" value="Palmitoyltrfase_DHHC"/>
</dbReference>
<dbReference type="GO" id="GO:0005789">
    <property type="term" value="C:endoplasmic reticulum membrane"/>
    <property type="evidence" value="ECO:0007669"/>
    <property type="project" value="UniProtKB-SubCell"/>
</dbReference>
<dbReference type="OrthoDB" id="331948at2759"/>
<keyword evidence="5 11" id="KW-1133">Transmembrane helix</keyword>
<dbReference type="PANTHER" id="PTHR12246">
    <property type="entry name" value="PALMITOYLTRANSFERASE ZDHHC16"/>
    <property type="match status" value="1"/>
</dbReference>
<evidence type="ECO:0000256" key="9">
    <source>
        <dbReference type="ARBA" id="ARBA00023315"/>
    </source>
</evidence>
<keyword evidence="3 11" id="KW-0812">Transmembrane</keyword>
<feature type="region of interest" description="Disordered" evidence="13">
    <location>
        <begin position="280"/>
        <end position="303"/>
    </location>
</feature>
<comment type="function">
    <text evidence="11">Mediates the reversible addition of palmitate to target proteins, thereby regulating their membrane association and biological function.</text>
</comment>
<sequence>MGRLVGRLFVGFTSSLICFIAYSPQIFVIWPWYGRELSVELITLLLPFNLLVGVLLWNYYLCAVTDPGRVPAGWKPDVQDNDGYEVKKLTRGPRFCRTCEAYKPPRAHHCRQCKRHVLRYRLTAHTDHHCPWVNNCVGHFNYGHFVRFLFYVDLACSYHFAMVARRVYAATQYWEDIASTELIFIILNFATCIPVLVAVGAFSLYHFWALSGNTTTIEGWEKDKVATLVRHGKIHEIKFPYNLGIRRNICSVLGDNPLLWCWPTVTPGTGLKYQLAEGDDSRGVAWPPEDPTKINTLPESDPNYKFVLPDNPWTFQNGSLNPHLEPSNTRRRPSSQRRLQSAAAQGPYSSLPPYHPDYDESQAEPAYALSSESSSGEEEVPDDEFGRRMGRVRVRRGSEGYEVKSVDREEVLRRFVEGRTHEPGRYQRYVPEPSSESEVEDGDADESIPLAQQVEQWRSAT</sequence>
<dbReference type="GO" id="GO:0006412">
    <property type="term" value="P:translation"/>
    <property type="evidence" value="ECO:0007669"/>
    <property type="project" value="InterPro"/>
</dbReference>
<dbReference type="InterPro" id="IPR011332">
    <property type="entry name" value="Ribosomal_zn-bd"/>
</dbReference>
<evidence type="ECO:0000256" key="3">
    <source>
        <dbReference type="ARBA" id="ARBA00022692"/>
    </source>
</evidence>
<evidence type="ECO:0000256" key="5">
    <source>
        <dbReference type="ARBA" id="ARBA00022989"/>
    </source>
</evidence>
<evidence type="ECO:0000256" key="2">
    <source>
        <dbReference type="ARBA" id="ARBA00022679"/>
    </source>
</evidence>
<dbReference type="GO" id="GO:0019706">
    <property type="term" value="F:protein-cysteine S-palmitoyltransferase activity"/>
    <property type="evidence" value="ECO:0007669"/>
    <property type="project" value="UniProtKB-UniRule"/>
</dbReference>
<comment type="subcellular location">
    <subcellularLocation>
        <location evidence="11">Endoplasmic reticulum membrane</location>
        <topology evidence="11">Multi-pass membrane protein</topology>
    </subcellularLocation>
    <subcellularLocation>
        <location evidence="1">Membrane</location>
        <topology evidence="1">Multi-pass membrane protein</topology>
    </subcellularLocation>
</comment>
<dbReference type="AlphaFoldDB" id="A0A1X6NEY7"/>
<dbReference type="Proteomes" id="UP000194127">
    <property type="component" value="Unassembled WGS sequence"/>
</dbReference>
<evidence type="ECO:0000256" key="6">
    <source>
        <dbReference type="ARBA" id="ARBA00023136"/>
    </source>
</evidence>
<keyword evidence="7 11" id="KW-0564">Palmitate</keyword>
<dbReference type="STRING" id="670580.A0A1X6NEY7"/>
<evidence type="ECO:0000256" key="8">
    <source>
        <dbReference type="ARBA" id="ARBA00023288"/>
    </source>
</evidence>
<keyword evidence="9 11" id="KW-0012">Acyltransferase</keyword>
<comment type="similarity">
    <text evidence="11">Belongs to the DHHC palmitoyltransferase family. PFA4 subfamily.</text>
</comment>
<dbReference type="InterPro" id="IPR033682">
    <property type="entry name" value="PFA4"/>
</dbReference>
<organism evidence="15 16">
    <name type="scientific">Postia placenta MAD-698-R-SB12</name>
    <dbReference type="NCBI Taxonomy" id="670580"/>
    <lineage>
        <taxon>Eukaryota</taxon>
        <taxon>Fungi</taxon>
        <taxon>Dikarya</taxon>
        <taxon>Basidiomycota</taxon>
        <taxon>Agaricomycotina</taxon>
        <taxon>Agaricomycetes</taxon>
        <taxon>Polyporales</taxon>
        <taxon>Adustoporiaceae</taxon>
        <taxon>Rhodonia</taxon>
    </lineage>
</organism>
<dbReference type="InterPro" id="IPR039859">
    <property type="entry name" value="PFA4/ZDH16/20/ERF2-like"/>
</dbReference>
<evidence type="ECO:0000256" key="12">
    <source>
        <dbReference type="RuleBase" id="RU079119"/>
    </source>
</evidence>
<comment type="caution">
    <text evidence="11">Lacks conserved residue(s) required for the propagation of feature annotation.</text>
</comment>
<dbReference type="EC" id="2.3.1.225" evidence="11"/>
<evidence type="ECO:0000256" key="13">
    <source>
        <dbReference type="SAM" id="MobiDB-lite"/>
    </source>
</evidence>
<evidence type="ECO:0000256" key="1">
    <source>
        <dbReference type="ARBA" id="ARBA00004141"/>
    </source>
</evidence>
<feature type="active site" description="S-palmitoyl cysteine intermediate" evidence="11">
    <location>
        <position position="130"/>
    </location>
</feature>